<keyword evidence="3" id="KW-1185">Reference proteome</keyword>
<name>A0ABN7K932_9BACT</name>
<feature type="transmembrane region" description="Helical" evidence="1">
    <location>
        <begin position="321"/>
        <end position="342"/>
    </location>
</feature>
<dbReference type="Proteomes" id="UP000789803">
    <property type="component" value="Unassembled WGS sequence"/>
</dbReference>
<keyword evidence="1" id="KW-1133">Transmembrane helix</keyword>
<feature type="transmembrane region" description="Helical" evidence="1">
    <location>
        <begin position="143"/>
        <end position="163"/>
    </location>
</feature>
<sequence length="348" mass="39922">MLLKRNKILFNIHLILSFVFCVPLFVLSITGVFIQYENEIKQILSVKQTPQVKPKASFSEILANIKNIDEQFRPMSIKIQDRHKHYILGVSQPFRKAYNVDIYDANVSRDFYSVFAHSMLMLHRNLGLSFSANDVARATGKHIIALASIFLAIIIITGIWLYFPLIKRNFIKSLKVDFKRKGYGFLYQLHSAFGLWCALFLLIMGLSGLFWSYDFVRNTMLDMFNIQTTSHKKHSRSDINATHIDMIVKNLDIKNATIFASAQHYIVSYDLNKTRHAIHIQNNNLIVSEIKTTVNKNSAAWLKSVMLDIHKGTIFGEIGKAVFAIACFGLSLFIVTGFLMAYKRINKK</sequence>
<evidence type="ECO:0000313" key="3">
    <source>
        <dbReference type="Proteomes" id="UP000789803"/>
    </source>
</evidence>
<protein>
    <recommendedName>
        <fullName evidence="4">PepSY domain-containing protein</fullName>
    </recommendedName>
</protein>
<accession>A0ABN7K932</accession>
<keyword evidence="1" id="KW-0472">Membrane</keyword>
<evidence type="ECO:0000256" key="1">
    <source>
        <dbReference type="SAM" id="Phobius"/>
    </source>
</evidence>
<dbReference type="RefSeq" id="WP_229933003.1">
    <property type="nucleotide sequence ID" value="NZ_CAJHOF010000010.1"/>
</dbReference>
<evidence type="ECO:0000313" key="2">
    <source>
        <dbReference type="EMBL" id="CAD7288897.1"/>
    </source>
</evidence>
<feature type="transmembrane region" description="Helical" evidence="1">
    <location>
        <begin position="184"/>
        <end position="213"/>
    </location>
</feature>
<dbReference type="InterPro" id="IPR005625">
    <property type="entry name" value="PepSY-ass_TM"/>
</dbReference>
<reference evidence="2 3" key="1">
    <citation type="submission" date="2020-11" db="EMBL/GenBank/DDBJ databases">
        <authorList>
            <person name="Peeters C."/>
        </authorList>
    </citation>
    <scope>NUCLEOTIDE SEQUENCE [LARGE SCALE GENOMIC DNA]</scope>
    <source>
        <strain evidence="2 3">LMG 7974</strain>
    </source>
</reference>
<keyword evidence="1" id="KW-0812">Transmembrane</keyword>
<dbReference type="Pfam" id="PF03929">
    <property type="entry name" value="PepSY_TM"/>
    <property type="match status" value="1"/>
</dbReference>
<feature type="transmembrane region" description="Helical" evidence="1">
    <location>
        <begin position="12"/>
        <end position="36"/>
    </location>
</feature>
<proteinExistence type="predicted"/>
<dbReference type="PANTHER" id="PTHR34219">
    <property type="entry name" value="IRON-REGULATED INNER MEMBRANE PROTEIN-RELATED"/>
    <property type="match status" value="1"/>
</dbReference>
<gene>
    <name evidence="2" type="ORF">LMG7974_01208</name>
</gene>
<dbReference type="EMBL" id="CAJHOF010000010">
    <property type="protein sequence ID" value="CAD7288897.1"/>
    <property type="molecule type" value="Genomic_DNA"/>
</dbReference>
<comment type="caution">
    <text evidence="2">The sequence shown here is derived from an EMBL/GenBank/DDBJ whole genome shotgun (WGS) entry which is preliminary data.</text>
</comment>
<evidence type="ECO:0008006" key="4">
    <source>
        <dbReference type="Google" id="ProtNLM"/>
    </source>
</evidence>
<organism evidence="2 3">
    <name type="scientific">Campylobacter majalis</name>
    <dbReference type="NCBI Taxonomy" id="2790656"/>
    <lineage>
        <taxon>Bacteria</taxon>
        <taxon>Pseudomonadati</taxon>
        <taxon>Campylobacterota</taxon>
        <taxon>Epsilonproteobacteria</taxon>
        <taxon>Campylobacterales</taxon>
        <taxon>Campylobacteraceae</taxon>
        <taxon>Campylobacter</taxon>
    </lineage>
</organism>